<dbReference type="EMBL" id="CP046401">
    <property type="protein sequence ID" value="QGY46550.1"/>
    <property type="molecule type" value="Genomic_DNA"/>
</dbReference>
<keyword evidence="1" id="KW-0732">Signal</keyword>
<dbReference type="AlphaFoldDB" id="A0A6I6JZG7"/>
<evidence type="ECO:0000256" key="1">
    <source>
        <dbReference type="ARBA" id="ARBA00022729"/>
    </source>
</evidence>
<protein>
    <recommendedName>
        <fullName evidence="3">Polysaccharide export protein N-terminal domain-containing protein</fullName>
    </recommendedName>
</protein>
<evidence type="ECO:0000259" key="3">
    <source>
        <dbReference type="Pfam" id="PF02563"/>
    </source>
</evidence>
<organism evidence="4 5">
    <name type="scientific">Maribellus comscasis</name>
    <dbReference type="NCBI Taxonomy" id="2681766"/>
    <lineage>
        <taxon>Bacteria</taxon>
        <taxon>Pseudomonadati</taxon>
        <taxon>Bacteroidota</taxon>
        <taxon>Bacteroidia</taxon>
        <taxon>Marinilabiliales</taxon>
        <taxon>Prolixibacteraceae</taxon>
        <taxon>Maribellus</taxon>
    </lineage>
</organism>
<evidence type="ECO:0000256" key="2">
    <source>
        <dbReference type="SAM" id="Phobius"/>
    </source>
</evidence>
<feature type="domain" description="Polysaccharide export protein N-terminal" evidence="3">
    <location>
        <begin position="49"/>
        <end position="148"/>
    </location>
</feature>
<keyword evidence="5" id="KW-1185">Reference proteome</keyword>
<dbReference type="InterPro" id="IPR049712">
    <property type="entry name" value="Poly_export"/>
</dbReference>
<dbReference type="InterPro" id="IPR003715">
    <property type="entry name" value="Poly_export_N"/>
</dbReference>
<dbReference type="GO" id="GO:0015159">
    <property type="term" value="F:polysaccharide transmembrane transporter activity"/>
    <property type="evidence" value="ECO:0007669"/>
    <property type="project" value="InterPro"/>
</dbReference>
<keyword evidence="2" id="KW-0472">Membrane</keyword>
<keyword evidence="2" id="KW-1133">Transmembrane helix</keyword>
<dbReference type="Gene3D" id="3.10.560.10">
    <property type="entry name" value="Outer membrane lipoprotein wza domain like"/>
    <property type="match status" value="1"/>
</dbReference>
<evidence type="ECO:0000313" key="4">
    <source>
        <dbReference type="EMBL" id="QGY46550.1"/>
    </source>
</evidence>
<evidence type="ECO:0000313" key="5">
    <source>
        <dbReference type="Proteomes" id="UP000428260"/>
    </source>
</evidence>
<sequence>MNVSTIKLFTKKAGLPLVVLFLFASCSTPLQELIYLNGLQPGMTYEHGPQPEEYKIRSNDQLFIQVISDDPLNAAFLNLINTQGSMGSMGNSTNSIELITYLVDEGGFINYPQLGNLKVDGKTTSEVRDMVQEGVDRYLEGASVFVKLVNRTVTILGEVKSPGQKTMVKNQLTIFEALGTAGDISDYGNRQQIKIIRELPDGKHVEEMDLTNPDIINSPYYYILPHDIVYVEHKTKVYGAKNLSYAAPISITASIISVGLLIINLFNL</sequence>
<name>A0A6I6JZG7_9BACT</name>
<dbReference type="PROSITE" id="PS51257">
    <property type="entry name" value="PROKAR_LIPOPROTEIN"/>
    <property type="match status" value="1"/>
</dbReference>
<feature type="transmembrane region" description="Helical" evidence="2">
    <location>
        <begin position="245"/>
        <end position="266"/>
    </location>
</feature>
<dbReference type="Proteomes" id="UP000428260">
    <property type="component" value="Chromosome"/>
</dbReference>
<proteinExistence type="predicted"/>
<reference evidence="4 5" key="1">
    <citation type="submission" date="2019-11" db="EMBL/GenBank/DDBJ databases">
        <authorList>
            <person name="Zheng R.K."/>
            <person name="Sun C.M."/>
        </authorList>
    </citation>
    <scope>NUCLEOTIDE SEQUENCE [LARGE SCALE GENOMIC DNA]</scope>
    <source>
        <strain evidence="4 5">WC007</strain>
    </source>
</reference>
<dbReference type="Gene3D" id="3.30.1950.10">
    <property type="entry name" value="wza like domain"/>
    <property type="match status" value="1"/>
</dbReference>
<dbReference type="PANTHER" id="PTHR33619">
    <property type="entry name" value="POLYSACCHARIDE EXPORT PROTEIN GFCE-RELATED"/>
    <property type="match status" value="1"/>
</dbReference>
<dbReference type="PANTHER" id="PTHR33619:SF3">
    <property type="entry name" value="POLYSACCHARIDE EXPORT PROTEIN GFCE-RELATED"/>
    <property type="match status" value="1"/>
</dbReference>
<accession>A0A6I6JZG7</accession>
<keyword evidence="2" id="KW-0812">Transmembrane</keyword>
<gene>
    <name evidence="4" type="ORF">GM418_23670</name>
</gene>
<dbReference type="KEGG" id="mcos:GM418_23670"/>
<dbReference type="Pfam" id="PF02563">
    <property type="entry name" value="Poly_export"/>
    <property type="match status" value="1"/>
</dbReference>